<keyword evidence="1" id="KW-0472">Membrane</keyword>
<dbReference type="EMBL" id="JQ513383">
    <property type="protein sequence ID" value="AFA44539.1"/>
    <property type="molecule type" value="Genomic_DNA"/>
</dbReference>
<sequence>MLDKIFDILFLIPVVSTAIVVFTMLSSVLIGILCLVMGSDSVLRFSSKYFVWGDVPAFNATFVSFFLFICSLMLHEFELLSSIYIVSFYSIFSMCCLWYMIYSIDVWYTNYVEYKHKK</sequence>
<evidence type="ECO:0000313" key="2">
    <source>
        <dbReference type="EMBL" id="AFA44539.1"/>
    </source>
</evidence>
<dbReference type="GeneID" id="14012854"/>
<dbReference type="Proteomes" id="UP000007524">
    <property type="component" value="Segment"/>
</dbReference>
<feature type="transmembrane region" description="Helical" evidence="1">
    <location>
        <begin position="12"/>
        <end position="37"/>
    </location>
</feature>
<reference evidence="2 3" key="1">
    <citation type="journal article" date="2012" name="J. Virol.">
        <title>Genome of Klebsiella sp.-Infecting Bacteriophage vB_KleM_RaK2.</title>
        <authorList>
            <person name="Simoliunas E."/>
            <person name="Kaliniene L."/>
            <person name="Truncaite L."/>
            <person name="Klausa V."/>
            <person name="Zajanckauskaite A."/>
            <person name="Meskys R."/>
        </authorList>
    </citation>
    <scope>NUCLEOTIDE SEQUENCE [LARGE SCALE GENOMIC DNA]</scope>
</reference>
<evidence type="ECO:0000313" key="3">
    <source>
        <dbReference type="Proteomes" id="UP000007524"/>
    </source>
</evidence>
<keyword evidence="1" id="KW-0812">Transmembrane</keyword>
<feature type="transmembrane region" description="Helical" evidence="1">
    <location>
        <begin position="49"/>
        <end position="74"/>
    </location>
</feature>
<dbReference type="KEGG" id="vg:14012854"/>
<keyword evidence="1" id="KW-1133">Transmembrane helix</keyword>
<proteinExistence type="predicted"/>
<keyword evidence="3" id="KW-1185">Reference proteome</keyword>
<evidence type="ECO:0000256" key="1">
    <source>
        <dbReference type="SAM" id="Phobius"/>
    </source>
</evidence>
<feature type="transmembrane region" description="Helical" evidence="1">
    <location>
        <begin position="86"/>
        <end position="108"/>
    </location>
</feature>
<organism evidence="2 3">
    <name type="scientific">Klebsiella phage vB_KleM_RaK2</name>
    <dbReference type="NCBI Taxonomy" id="1147094"/>
    <lineage>
        <taxon>Viruses</taxon>
        <taxon>Duplodnaviria</taxon>
        <taxon>Heunggongvirae</taxon>
        <taxon>Uroviricota</taxon>
        <taxon>Caudoviricetes</taxon>
        <taxon>Alcyoneusvirus</taxon>
        <taxon>Alcyoneusvirus RaK2</taxon>
    </lineage>
</organism>
<name>H6X473_9CAUD</name>
<gene>
    <name evidence="2" type="ORF">RaK2_00266</name>
</gene>
<dbReference type="RefSeq" id="YP_007007421.1">
    <property type="nucleotide sequence ID" value="NC_019526.1"/>
</dbReference>
<accession>H6X473</accession>
<protein>
    <submittedName>
        <fullName evidence="2">Uncharacterized protein</fullName>
    </submittedName>
</protein>